<dbReference type="EMBL" id="JAYMRU010000024">
    <property type="protein sequence ID" value="MEM5403796.1"/>
    <property type="molecule type" value="Genomic_DNA"/>
</dbReference>
<name>A0ACC6RPX9_9BURK</name>
<dbReference type="Proteomes" id="UP001392318">
    <property type="component" value="Unassembled WGS sequence"/>
</dbReference>
<gene>
    <name evidence="1" type="ORF">VSR83_27805</name>
</gene>
<reference evidence="1" key="1">
    <citation type="submission" date="2024-01" db="EMBL/GenBank/DDBJ databases">
        <title>The diversity of rhizobia nodulating Mimosa spp. in eleven states of Brazil covering several biomes is determined by host plant, location, and edaphic factors.</title>
        <authorList>
            <person name="Rouws L."/>
            <person name="Barauna A."/>
            <person name="Beukes C."/>
            <person name="De Faria S.M."/>
            <person name="Gross E."/>
            <person name="Dos Reis Junior F.B."/>
            <person name="Simon M."/>
            <person name="Maluk M."/>
            <person name="Odee D.W."/>
            <person name="Kenicer G."/>
            <person name="Young J.P.W."/>
            <person name="Reis V.M."/>
            <person name="Zilli J."/>
            <person name="James E.K."/>
        </authorList>
    </citation>
    <scope>NUCLEOTIDE SEQUENCE</scope>
    <source>
        <strain evidence="1">JPY452</strain>
    </source>
</reference>
<comment type="caution">
    <text evidence="1">The sequence shown here is derived from an EMBL/GenBank/DDBJ whole genome shotgun (WGS) entry which is preliminary data.</text>
</comment>
<sequence length="183" mass="20589">MTSPGTETRGAWLWRKMANVYGAQFLDMWEGVDAADMQDTWTEALRAANVTREGLMRGVSKLWHVRRPPTLPEFIELCAPPSAMYRQRALALIDERRTSPEEARAQLAKVRALAEQVLVDSRGTSAAGIRWANRLLERAAAGEYVTPGQVEHAKQAIEQWRMTHGRHDNGHEREPGCDDEVIG</sequence>
<accession>A0ACC6RPX9</accession>
<protein>
    <submittedName>
        <fullName evidence="1">Uncharacterized protein</fullName>
    </submittedName>
</protein>
<evidence type="ECO:0000313" key="2">
    <source>
        <dbReference type="Proteomes" id="UP001392318"/>
    </source>
</evidence>
<evidence type="ECO:0000313" key="1">
    <source>
        <dbReference type="EMBL" id="MEM5403796.1"/>
    </source>
</evidence>
<organism evidence="1 2">
    <name type="scientific">Paraburkholderia unamae</name>
    <dbReference type="NCBI Taxonomy" id="219649"/>
    <lineage>
        <taxon>Bacteria</taxon>
        <taxon>Pseudomonadati</taxon>
        <taxon>Pseudomonadota</taxon>
        <taxon>Betaproteobacteria</taxon>
        <taxon>Burkholderiales</taxon>
        <taxon>Burkholderiaceae</taxon>
        <taxon>Paraburkholderia</taxon>
    </lineage>
</organism>
<keyword evidence="2" id="KW-1185">Reference proteome</keyword>
<proteinExistence type="predicted"/>